<evidence type="ECO:0000259" key="2">
    <source>
        <dbReference type="PROSITE" id="PS50030"/>
    </source>
</evidence>
<sequence length="384" mass="41539">MLNLHVSLRIPATCRRAFFQFENVSPDVSVADFKKEILSKAGLDQNQTQLELVYSCCSLSDKSTLKALEGQNNVVKIIYANIMKPVVKQEVKKLDGAEQQQLFYAFRSAMNNPNFRQILQNASKPENVKLLIEKVPGLAEDHVALSMLQDWELMLHLADPKIVQALVEKHPSMALAAKEIISTVPGMLQQQSGSSSSARRAQAGWLARSLGADDDESMDQAPPAQQNAGLSITPAQLAAALNFAQNNLRSPQASTSQQPSSVLPPQQRQSPRPTTSAPAPTGLTPELFTQALLSAMASSRMGPVTAATAPSTTTTSSSSGVGGNSSNNLREQEDEQLREQFDRYLPQMRELGITDDSLSLRALQATNGDVQAAVNLIFAGLVDD</sequence>
<evidence type="ECO:0000256" key="1">
    <source>
        <dbReference type="SAM" id="MobiDB-lite"/>
    </source>
</evidence>
<proteinExistence type="evidence at transcript level"/>
<dbReference type="InterPro" id="IPR029071">
    <property type="entry name" value="Ubiquitin-like_domsf"/>
</dbReference>
<dbReference type="GO" id="GO:0005829">
    <property type="term" value="C:cytosol"/>
    <property type="evidence" value="ECO:0007669"/>
    <property type="project" value="TreeGrafter"/>
</dbReference>
<dbReference type="EMBL" id="LR000389">
    <property type="protein sequence ID" value="SVE70008.1"/>
    <property type="molecule type" value="mRNA"/>
</dbReference>
<evidence type="ECO:0000313" key="3">
    <source>
        <dbReference type="EMBL" id="SVE70008.1"/>
    </source>
</evidence>
<dbReference type="CDD" id="cd14326">
    <property type="entry name" value="UBA_UBL7"/>
    <property type="match status" value="1"/>
</dbReference>
<organism evidence="3">
    <name type="scientific">Eubosmina coregoni</name>
    <dbReference type="NCBI Taxonomy" id="186181"/>
    <lineage>
        <taxon>Eukaryota</taxon>
        <taxon>Metazoa</taxon>
        <taxon>Ecdysozoa</taxon>
        <taxon>Arthropoda</taxon>
        <taxon>Crustacea</taxon>
        <taxon>Branchiopoda</taxon>
        <taxon>Diplostraca</taxon>
        <taxon>Cladocera</taxon>
        <taxon>Anomopoda</taxon>
        <taxon>Bosminidae</taxon>
        <taxon>Eubosmina</taxon>
    </lineage>
</organism>
<dbReference type="SUPFAM" id="SSF46934">
    <property type="entry name" value="UBA-like"/>
    <property type="match status" value="1"/>
</dbReference>
<dbReference type="GO" id="GO:0031593">
    <property type="term" value="F:polyubiquitin modification-dependent protein binding"/>
    <property type="evidence" value="ECO:0007669"/>
    <property type="project" value="TreeGrafter"/>
</dbReference>
<feature type="domain" description="UBA" evidence="2">
    <location>
        <begin position="332"/>
        <end position="380"/>
    </location>
</feature>
<dbReference type="SUPFAM" id="SSF54236">
    <property type="entry name" value="Ubiquitin-like"/>
    <property type="match status" value="1"/>
</dbReference>
<dbReference type="PROSITE" id="PS50030">
    <property type="entry name" value="UBA"/>
    <property type="match status" value="1"/>
</dbReference>
<dbReference type="InterPro" id="IPR047878">
    <property type="entry name" value="UBL7_UBA"/>
</dbReference>
<feature type="region of interest" description="Disordered" evidence="1">
    <location>
        <begin position="302"/>
        <end position="335"/>
    </location>
</feature>
<dbReference type="PANTHER" id="PTHR10677:SF25">
    <property type="entry name" value="UBIQUITIN-LIKE PROTEIN 7"/>
    <property type="match status" value="1"/>
</dbReference>
<dbReference type="Gene3D" id="1.10.8.10">
    <property type="entry name" value="DNA helicase RuvA subunit, C-terminal domain"/>
    <property type="match status" value="1"/>
</dbReference>
<feature type="compositionally biased region" description="Low complexity" evidence="1">
    <location>
        <begin position="303"/>
        <end position="329"/>
    </location>
</feature>
<dbReference type="AlphaFoldDB" id="A0A4Y7LLH5"/>
<protein>
    <submittedName>
        <fullName evidence="3">EOG090X0BNZ</fullName>
    </submittedName>
</protein>
<gene>
    <name evidence="3" type="primary">EOG090X0BNZ</name>
</gene>
<feature type="compositionally biased region" description="Low complexity" evidence="1">
    <location>
        <begin position="248"/>
        <end position="281"/>
    </location>
</feature>
<feature type="region of interest" description="Disordered" evidence="1">
    <location>
        <begin position="248"/>
        <end position="283"/>
    </location>
</feature>
<reference evidence="3" key="1">
    <citation type="submission" date="2018-08" db="EMBL/GenBank/DDBJ databases">
        <authorList>
            <person name="Cornetti L."/>
        </authorList>
    </citation>
    <scope>NUCLEOTIDE SEQUENCE</scope>
    <source>
        <strain evidence="3">FI-BAL1-1</strain>
    </source>
</reference>
<accession>A0A4Y7LLH5</accession>
<dbReference type="SMART" id="SM00165">
    <property type="entry name" value="UBA"/>
    <property type="match status" value="1"/>
</dbReference>
<name>A0A4Y7LLH5_9CRUS</name>
<dbReference type="PANTHER" id="PTHR10677">
    <property type="entry name" value="UBIQUILIN"/>
    <property type="match status" value="1"/>
</dbReference>
<dbReference type="InterPro" id="IPR015940">
    <property type="entry name" value="UBA"/>
</dbReference>
<dbReference type="InterPro" id="IPR015496">
    <property type="entry name" value="Ubiquilin"/>
</dbReference>
<dbReference type="GO" id="GO:0006511">
    <property type="term" value="P:ubiquitin-dependent protein catabolic process"/>
    <property type="evidence" value="ECO:0007669"/>
    <property type="project" value="TreeGrafter"/>
</dbReference>
<dbReference type="FunFam" id="1.10.8.10:FF:000041">
    <property type="entry name" value="ubiquitin-like protein 7"/>
    <property type="match status" value="1"/>
</dbReference>
<dbReference type="InterPro" id="IPR009060">
    <property type="entry name" value="UBA-like_sf"/>
</dbReference>